<reference evidence="2 3" key="1">
    <citation type="submission" date="2021-01" db="EMBL/GenBank/DDBJ databases">
        <title>Chromosome-level genome assembly of a human fungal pathogen reveals clustering of transcriptionally co-regulated genes.</title>
        <authorList>
            <person name="Voorhies M."/>
            <person name="Cohen S."/>
            <person name="Shea T.P."/>
            <person name="Petrus S."/>
            <person name="Munoz J.F."/>
            <person name="Poplawski S."/>
            <person name="Goldman W.E."/>
            <person name="Michael T."/>
            <person name="Cuomo C.A."/>
            <person name="Sil A."/>
            <person name="Beyhan S."/>
        </authorList>
    </citation>
    <scope>NUCLEOTIDE SEQUENCE [LARGE SCALE GENOMIC DNA]</scope>
    <source>
        <strain evidence="2 3">G184AR</strain>
    </source>
</reference>
<evidence type="ECO:0000313" key="3">
    <source>
        <dbReference type="Proteomes" id="UP000670092"/>
    </source>
</evidence>
<dbReference type="SUPFAM" id="SSF55658">
    <property type="entry name" value="L9 N-domain-like"/>
    <property type="match status" value="2"/>
</dbReference>
<evidence type="ECO:0000259" key="1">
    <source>
        <dbReference type="Pfam" id="PF01693"/>
    </source>
</evidence>
<gene>
    <name evidence="2" type="ORF">I7I52_09532</name>
</gene>
<dbReference type="Proteomes" id="UP000670092">
    <property type="component" value="Unassembled WGS sequence"/>
</dbReference>
<sequence length="196" mass="22234">MVSRQRKRKNKNKHNEYYPVYKGRVNQPTIFSSWGDAHPRVTGCNADFRGCVTIEEAREFMKIRGVTEPKEILKEGAGETAPLPNKLAFYAVANGKSPGIYTCYYGKPGAKEEVNEFSGACHQHFRTRAQAEAFIEDWKDSYADIWRSAIREALDQGFRTVDMKIEVGDILSLPESDDILDGLKMDKLRIKDGAHD</sequence>
<dbReference type="AlphaFoldDB" id="A0A8H7YY78"/>
<dbReference type="InterPro" id="IPR011320">
    <property type="entry name" value="RNase_H1_N"/>
</dbReference>
<dbReference type="InterPro" id="IPR009027">
    <property type="entry name" value="Ribosomal_bL9/RNase_H1_N"/>
</dbReference>
<proteinExistence type="predicted"/>
<comment type="caution">
    <text evidence="2">The sequence shown here is derived from an EMBL/GenBank/DDBJ whole genome shotgun (WGS) entry which is preliminary data.</text>
</comment>
<dbReference type="InterPro" id="IPR037056">
    <property type="entry name" value="RNase_H1_N_sf"/>
</dbReference>
<name>A0A8H7YY78_AJECA</name>
<feature type="domain" description="Ribonuclease H1 N-terminal" evidence="1">
    <location>
        <begin position="89"/>
        <end position="134"/>
    </location>
</feature>
<dbReference type="Pfam" id="PF01693">
    <property type="entry name" value="Cauli_VI"/>
    <property type="match status" value="2"/>
</dbReference>
<evidence type="ECO:0000313" key="2">
    <source>
        <dbReference type="EMBL" id="KAG5299276.1"/>
    </source>
</evidence>
<accession>A0A8H7YY78</accession>
<dbReference type="VEuPathDB" id="FungiDB:I7I52_09532"/>
<protein>
    <recommendedName>
        <fullName evidence="1">Ribonuclease H1 N-terminal domain-containing protein</fullName>
    </recommendedName>
</protein>
<dbReference type="EMBL" id="JAEVHI010000002">
    <property type="protein sequence ID" value="KAG5299276.1"/>
    <property type="molecule type" value="Genomic_DNA"/>
</dbReference>
<feature type="domain" description="Ribonuclease H1 N-terminal" evidence="1">
    <location>
        <begin position="17"/>
        <end position="60"/>
    </location>
</feature>
<dbReference type="Gene3D" id="3.40.970.10">
    <property type="entry name" value="Ribonuclease H1, N-terminal domain"/>
    <property type="match status" value="2"/>
</dbReference>
<dbReference type="OrthoDB" id="407198at2759"/>
<organism evidence="2 3">
    <name type="scientific">Ajellomyces capsulatus</name>
    <name type="common">Darling's disease fungus</name>
    <name type="synonym">Histoplasma capsulatum</name>
    <dbReference type="NCBI Taxonomy" id="5037"/>
    <lineage>
        <taxon>Eukaryota</taxon>
        <taxon>Fungi</taxon>
        <taxon>Dikarya</taxon>
        <taxon>Ascomycota</taxon>
        <taxon>Pezizomycotina</taxon>
        <taxon>Eurotiomycetes</taxon>
        <taxon>Eurotiomycetidae</taxon>
        <taxon>Onygenales</taxon>
        <taxon>Ajellomycetaceae</taxon>
        <taxon>Histoplasma</taxon>
    </lineage>
</organism>